<organism evidence="1 2">
    <name type="scientific">Sphingomonas endophytica</name>
    <dbReference type="NCBI Taxonomy" id="869719"/>
    <lineage>
        <taxon>Bacteria</taxon>
        <taxon>Pseudomonadati</taxon>
        <taxon>Pseudomonadota</taxon>
        <taxon>Alphaproteobacteria</taxon>
        <taxon>Sphingomonadales</taxon>
        <taxon>Sphingomonadaceae</taxon>
        <taxon>Sphingomonas</taxon>
    </lineage>
</organism>
<dbReference type="EMBL" id="LDTB01000012">
    <property type="protein sequence ID" value="KTT74272.1"/>
    <property type="molecule type" value="Genomic_DNA"/>
</dbReference>
<protein>
    <submittedName>
        <fullName evidence="1">Uncharacterized protein</fullName>
    </submittedName>
</protein>
<proteinExistence type="predicted"/>
<dbReference type="Proteomes" id="UP000074310">
    <property type="component" value="Unassembled WGS sequence"/>
</dbReference>
<dbReference type="AlphaFoldDB" id="A0A147I675"/>
<comment type="caution">
    <text evidence="1">The sequence shown here is derived from an EMBL/GenBank/DDBJ whole genome shotgun (WGS) entry which is preliminary data.</text>
</comment>
<evidence type="ECO:0000313" key="2">
    <source>
        <dbReference type="Proteomes" id="UP000074310"/>
    </source>
</evidence>
<gene>
    <name evidence="1" type="ORF">NS334_05635</name>
</gene>
<keyword evidence="2" id="KW-1185">Reference proteome</keyword>
<reference evidence="1 2" key="1">
    <citation type="journal article" date="2016" name="Front. Microbiol.">
        <title>Genomic Resource of Rice Seed Associated Bacteria.</title>
        <authorList>
            <person name="Midha S."/>
            <person name="Bansal K."/>
            <person name="Sharma S."/>
            <person name="Kumar N."/>
            <person name="Patil P.P."/>
            <person name="Chaudhry V."/>
            <person name="Patil P.B."/>
        </authorList>
    </citation>
    <scope>NUCLEOTIDE SEQUENCE [LARGE SCALE GENOMIC DNA]</scope>
    <source>
        <strain evidence="1 2">NS334</strain>
    </source>
</reference>
<dbReference type="PATRIC" id="fig|869719.3.peg.549"/>
<evidence type="ECO:0000313" key="1">
    <source>
        <dbReference type="EMBL" id="KTT74272.1"/>
    </source>
</evidence>
<name>A0A147I675_9SPHN</name>
<accession>A0A147I675</accession>
<sequence length="79" mass="8668">MDAMPGQANTSASPRDRLGEQLERILWTARSAGASLIISRGHDPASIRQLLDEGLVRERLGHLVLTIKGMQCRRACAPF</sequence>